<evidence type="ECO:0000256" key="2">
    <source>
        <dbReference type="ARBA" id="ARBA00007935"/>
    </source>
</evidence>
<dbReference type="InterPro" id="IPR037294">
    <property type="entry name" value="ABC_BtuC-like"/>
</dbReference>
<feature type="transmembrane region" description="Helical" evidence="8">
    <location>
        <begin position="302"/>
        <end position="321"/>
    </location>
</feature>
<keyword evidence="5 8" id="KW-0812">Transmembrane</keyword>
<dbReference type="Pfam" id="PF01032">
    <property type="entry name" value="FecCD"/>
    <property type="match status" value="1"/>
</dbReference>
<feature type="transmembrane region" description="Helical" evidence="8">
    <location>
        <begin position="273"/>
        <end position="296"/>
    </location>
</feature>
<evidence type="ECO:0000256" key="4">
    <source>
        <dbReference type="ARBA" id="ARBA00022475"/>
    </source>
</evidence>
<dbReference type="GO" id="GO:0005886">
    <property type="term" value="C:plasma membrane"/>
    <property type="evidence" value="ECO:0007669"/>
    <property type="project" value="UniProtKB-SubCell"/>
</dbReference>
<name>A0A6I4I8I2_9SPHI</name>
<evidence type="ECO:0000256" key="1">
    <source>
        <dbReference type="ARBA" id="ARBA00004651"/>
    </source>
</evidence>
<proteinExistence type="inferred from homology"/>
<feature type="transmembrane region" description="Helical" evidence="8">
    <location>
        <begin position="108"/>
        <end position="129"/>
    </location>
</feature>
<keyword evidence="3" id="KW-0813">Transport</keyword>
<feature type="transmembrane region" description="Helical" evidence="8">
    <location>
        <begin position="78"/>
        <end position="96"/>
    </location>
</feature>
<keyword evidence="7 8" id="KW-0472">Membrane</keyword>
<feature type="transmembrane region" description="Helical" evidence="8">
    <location>
        <begin position="49"/>
        <end position="66"/>
    </location>
</feature>
<evidence type="ECO:0000313" key="10">
    <source>
        <dbReference type="Proteomes" id="UP000434850"/>
    </source>
</evidence>
<dbReference type="OrthoDB" id="9811721at2"/>
<dbReference type="GO" id="GO:0022857">
    <property type="term" value="F:transmembrane transporter activity"/>
    <property type="evidence" value="ECO:0007669"/>
    <property type="project" value="InterPro"/>
</dbReference>
<dbReference type="InterPro" id="IPR000522">
    <property type="entry name" value="ABC_transptr_permease_BtuC"/>
</dbReference>
<comment type="caution">
    <text evidence="9">The sequence shown here is derived from an EMBL/GenBank/DDBJ whole genome shotgun (WGS) entry which is preliminary data.</text>
</comment>
<dbReference type="SUPFAM" id="SSF81345">
    <property type="entry name" value="ABC transporter involved in vitamin B12 uptake, BtuC"/>
    <property type="match status" value="1"/>
</dbReference>
<keyword evidence="4" id="KW-1003">Cell membrane</keyword>
<evidence type="ECO:0000313" key="9">
    <source>
        <dbReference type="EMBL" id="MVN91555.1"/>
    </source>
</evidence>
<protein>
    <submittedName>
        <fullName evidence="9">Iron chelate uptake ABC transporter family permease subunit</fullName>
    </submittedName>
</protein>
<feature type="transmembrane region" description="Helical" evidence="8">
    <location>
        <begin position="141"/>
        <end position="163"/>
    </location>
</feature>
<sequence length="329" mass="34443">MIASACLGAVHIRLCDFFAIVAYRTGVNPQAHYQPQQEAVLFALRFPRVLLGVLVGAGLGISGASLQGLFRNPLADSGLIGISSGASLFAVMMIVLEATIFKQLQQATGYYALSLAAFAGACITTFAVYRISIQQGRSDVSVLLLGGIAINALAGALIGLMTYMATDEQLRNITFWNLGSLGGATWKSVTALSPFIAIPVVALPFLSKSLNAFALGEAQARHMGVNTGLVKRLVIVLATMAVGSSVAISGIIGFVGLIIPHIIRMAFGADHRLLIPASAILGAAVLTLADLVSRTIVAPAELPLGVITALLGAPVFIYIIMSRKRRTQL</sequence>
<dbReference type="Proteomes" id="UP000434850">
    <property type="component" value="Unassembled WGS sequence"/>
</dbReference>
<dbReference type="Gene3D" id="1.10.3470.10">
    <property type="entry name" value="ABC transporter involved in vitamin B12 uptake, BtuC"/>
    <property type="match status" value="1"/>
</dbReference>
<comment type="similarity">
    <text evidence="2">Belongs to the binding-protein-dependent transport system permease family. FecCD subfamily.</text>
</comment>
<evidence type="ECO:0000256" key="8">
    <source>
        <dbReference type="SAM" id="Phobius"/>
    </source>
</evidence>
<dbReference type="GO" id="GO:0033214">
    <property type="term" value="P:siderophore-iron import into cell"/>
    <property type="evidence" value="ECO:0007669"/>
    <property type="project" value="TreeGrafter"/>
</dbReference>
<evidence type="ECO:0000256" key="5">
    <source>
        <dbReference type="ARBA" id="ARBA00022692"/>
    </source>
</evidence>
<evidence type="ECO:0000256" key="7">
    <source>
        <dbReference type="ARBA" id="ARBA00023136"/>
    </source>
</evidence>
<dbReference type="CDD" id="cd06550">
    <property type="entry name" value="TM_ABC_iron-siderophores_like"/>
    <property type="match status" value="1"/>
</dbReference>
<accession>A0A6I4I8I2</accession>
<organism evidence="9 10">
    <name type="scientific">Mucilaginibacter aquatilis</name>
    <dbReference type="NCBI Taxonomy" id="1517760"/>
    <lineage>
        <taxon>Bacteria</taxon>
        <taxon>Pseudomonadati</taxon>
        <taxon>Bacteroidota</taxon>
        <taxon>Sphingobacteriia</taxon>
        <taxon>Sphingobacteriales</taxon>
        <taxon>Sphingobacteriaceae</taxon>
        <taxon>Mucilaginibacter</taxon>
    </lineage>
</organism>
<dbReference type="EMBL" id="WQLA01000003">
    <property type="protein sequence ID" value="MVN91555.1"/>
    <property type="molecule type" value="Genomic_DNA"/>
</dbReference>
<comment type="subcellular location">
    <subcellularLocation>
        <location evidence="1">Cell membrane</location>
        <topology evidence="1">Multi-pass membrane protein</topology>
    </subcellularLocation>
</comment>
<gene>
    <name evidence="9" type="ORF">GO816_10510</name>
</gene>
<reference evidence="9 10" key="1">
    <citation type="submission" date="2019-12" db="EMBL/GenBank/DDBJ databases">
        <title>Mucilaginibacter sp. HME9299 genome sequencing and assembly.</title>
        <authorList>
            <person name="Kang H."/>
            <person name="Kim H."/>
            <person name="Joh K."/>
        </authorList>
    </citation>
    <scope>NUCLEOTIDE SEQUENCE [LARGE SCALE GENOMIC DNA]</scope>
    <source>
        <strain evidence="9 10">HME9299</strain>
    </source>
</reference>
<dbReference type="AlphaFoldDB" id="A0A6I4I8I2"/>
<keyword evidence="10" id="KW-1185">Reference proteome</keyword>
<feature type="transmembrane region" description="Helical" evidence="8">
    <location>
        <begin position="233"/>
        <end position="261"/>
    </location>
</feature>
<dbReference type="PANTHER" id="PTHR30472">
    <property type="entry name" value="FERRIC ENTEROBACTIN TRANSPORT SYSTEM PERMEASE PROTEIN"/>
    <property type="match status" value="1"/>
</dbReference>
<keyword evidence="6 8" id="KW-1133">Transmembrane helix</keyword>
<dbReference type="PANTHER" id="PTHR30472:SF25">
    <property type="entry name" value="ABC TRANSPORTER PERMEASE PROTEIN MJ0876-RELATED"/>
    <property type="match status" value="1"/>
</dbReference>
<evidence type="ECO:0000256" key="6">
    <source>
        <dbReference type="ARBA" id="ARBA00022989"/>
    </source>
</evidence>
<evidence type="ECO:0000256" key="3">
    <source>
        <dbReference type="ARBA" id="ARBA00022448"/>
    </source>
</evidence>
<dbReference type="FunFam" id="1.10.3470.10:FF:000001">
    <property type="entry name" value="Vitamin B12 ABC transporter permease BtuC"/>
    <property type="match status" value="1"/>
</dbReference>